<dbReference type="AlphaFoldDB" id="A0A8T7M981"/>
<organism evidence="2 4">
    <name type="scientific">Candidatus Chlorohelix allophototropha</name>
    <dbReference type="NCBI Taxonomy" id="3003348"/>
    <lineage>
        <taxon>Bacteria</taxon>
        <taxon>Bacillati</taxon>
        <taxon>Chloroflexota</taxon>
        <taxon>Chloroflexia</taxon>
        <taxon>Candidatus Chloroheliales</taxon>
        <taxon>Candidatus Chloroheliaceae</taxon>
        <taxon>Candidatus Chlorohelix</taxon>
    </lineage>
</organism>
<dbReference type="EMBL" id="JACATZ010000003">
    <property type="protein sequence ID" value="NWJ48679.1"/>
    <property type="molecule type" value="Genomic_DNA"/>
</dbReference>
<evidence type="ECO:0000313" key="2">
    <source>
        <dbReference type="EMBL" id="NWJ48679.1"/>
    </source>
</evidence>
<gene>
    <name evidence="2" type="ORF">HXX08_22695</name>
    <name evidence="3" type="ORF">OZ401_004224</name>
</gene>
<reference evidence="3" key="2">
    <citation type="journal article" date="2024" name="Nature">
        <title>Anoxygenic phototroph of the Chloroflexota uses a type I reaction centre.</title>
        <authorList>
            <person name="Tsuji J.M."/>
            <person name="Shaw N.A."/>
            <person name="Nagashima S."/>
            <person name="Venkiteswaran J.J."/>
            <person name="Schiff S.L."/>
            <person name="Watanabe T."/>
            <person name="Fukui M."/>
            <person name="Hanada S."/>
            <person name="Tank M."/>
            <person name="Neufeld J.D."/>
        </authorList>
    </citation>
    <scope>NUCLEOTIDE SEQUENCE</scope>
    <source>
        <strain evidence="3">L227-S17</strain>
    </source>
</reference>
<protein>
    <submittedName>
        <fullName evidence="2">Uncharacterized protein</fullName>
    </submittedName>
</protein>
<dbReference type="Proteomes" id="UP001431572">
    <property type="component" value="Chromosome 2"/>
</dbReference>
<dbReference type="Proteomes" id="UP000521676">
    <property type="component" value="Unassembled WGS sequence"/>
</dbReference>
<evidence type="ECO:0000313" key="4">
    <source>
        <dbReference type="Proteomes" id="UP000521676"/>
    </source>
</evidence>
<feature type="region of interest" description="Disordered" evidence="1">
    <location>
        <begin position="1"/>
        <end position="36"/>
    </location>
</feature>
<evidence type="ECO:0000256" key="1">
    <source>
        <dbReference type="SAM" id="MobiDB-lite"/>
    </source>
</evidence>
<keyword evidence="5" id="KW-1185">Reference proteome</keyword>
<sequence length="74" mass="7828">MAKDKSSKKKLAVEKEQKPQTENLSKQELSEENLEQVSGGHGFFQLIQGTDGGITGGIQANDGGITAGKGILKK</sequence>
<feature type="compositionally biased region" description="Basic and acidic residues" evidence="1">
    <location>
        <begin position="1"/>
        <end position="19"/>
    </location>
</feature>
<dbReference type="EMBL" id="CP128400">
    <property type="protein sequence ID" value="WJW68610.1"/>
    <property type="molecule type" value="Genomic_DNA"/>
</dbReference>
<evidence type="ECO:0000313" key="3">
    <source>
        <dbReference type="EMBL" id="WJW68610.1"/>
    </source>
</evidence>
<proteinExistence type="predicted"/>
<evidence type="ECO:0000313" key="5">
    <source>
        <dbReference type="Proteomes" id="UP001431572"/>
    </source>
</evidence>
<name>A0A8T7M981_9CHLR</name>
<accession>A0A8T7M981</accession>
<dbReference type="RefSeq" id="WP_341470515.1">
    <property type="nucleotide sequence ID" value="NZ_CP128400.1"/>
</dbReference>
<reference evidence="2 4" key="1">
    <citation type="submission" date="2020-06" db="EMBL/GenBank/DDBJ databases">
        <title>Anoxygenic phototrophic Chloroflexota member uses a Type I reaction center.</title>
        <authorList>
            <person name="Tsuji J.M."/>
            <person name="Shaw N.A."/>
            <person name="Nagashima S."/>
            <person name="Venkiteswaran J."/>
            <person name="Schiff S.L."/>
            <person name="Hanada S."/>
            <person name="Tank M."/>
            <person name="Neufeld J.D."/>
        </authorList>
    </citation>
    <scope>NUCLEOTIDE SEQUENCE [LARGE SCALE GENOMIC DNA]</scope>
    <source>
        <strain evidence="2">L227-S17</strain>
    </source>
</reference>